<gene>
    <name evidence="1" type="ORF">BACPLE_00331</name>
</gene>
<dbReference type="AlphaFoldDB" id="B5CUG0"/>
<organism evidence="1 2">
    <name type="scientific">Phocaeicola plebeius (strain DSM 17135 / JCM 12973 / CCUG 54634 / M2)</name>
    <name type="common">Bacteroides plebeius</name>
    <dbReference type="NCBI Taxonomy" id="484018"/>
    <lineage>
        <taxon>Bacteria</taxon>
        <taxon>Pseudomonadati</taxon>
        <taxon>Bacteroidota</taxon>
        <taxon>Bacteroidia</taxon>
        <taxon>Bacteroidales</taxon>
        <taxon>Bacteroidaceae</taxon>
        <taxon>Phocaeicola</taxon>
    </lineage>
</organism>
<reference evidence="1 2" key="1">
    <citation type="submission" date="2008-08" db="EMBL/GenBank/DDBJ databases">
        <title>Draft genome sequence of Bacteroides plebeius (DSM 17135).</title>
        <authorList>
            <person name="Sudarsanam P."/>
            <person name="Ley R."/>
            <person name="Guruge J."/>
            <person name="Turnbaugh P.J."/>
            <person name="Mahowald M."/>
            <person name="Liep D."/>
            <person name="Gordon J."/>
        </authorList>
    </citation>
    <scope>NUCLEOTIDE SEQUENCE [LARGE SCALE GENOMIC DNA]</scope>
    <source>
        <strain evidence="2">DSM 17135 / JCM 12973 / M2</strain>
    </source>
</reference>
<sequence length="57" mass="7145">MRNLRFRERRYKKESQIFAIKNLDFQKTFNTDNFLIKNVLTQNIKTFFIRNYLSFFS</sequence>
<dbReference type="HOGENOM" id="CLU_2987138_0_0_10"/>
<name>B5CUG0_PHOPM</name>
<evidence type="ECO:0000313" key="2">
    <source>
        <dbReference type="Proteomes" id="UP000003452"/>
    </source>
</evidence>
<protein>
    <submittedName>
        <fullName evidence="1">Uncharacterized protein</fullName>
    </submittedName>
</protein>
<evidence type="ECO:0000313" key="1">
    <source>
        <dbReference type="EMBL" id="EDY97135.1"/>
    </source>
</evidence>
<accession>B5CUG0</accession>
<proteinExistence type="predicted"/>
<comment type="caution">
    <text evidence="1">The sequence shown here is derived from an EMBL/GenBank/DDBJ whole genome shotgun (WGS) entry which is preliminary data.</text>
</comment>
<dbReference type="EMBL" id="ABQC02000003">
    <property type="protein sequence ID" value="EDY97135.1"/>
    <property type="molecule type" value="Genomic_DNA"/>
</dbReference>
<dbReference type="Proteomes" id="UP000003452">
    <property type="component" value="Unassembled WGS sequence"/>
</dbReference>
<reference evidence="1 2" key="2">
    <citation type="submission" date="2008-08" db="EMBL/GenBank/DDBJ databases">
        <authorList>
            <person name="Fulton L."/>
            <person name="Clifton S."/>
            <person name="Fulton B."/>
            <person name="Xu J."/>
            <person name="Minx P."/>
            <person name="Pepin K.H."/>
            <person name="Johnson M."/>
            <person name="Thiruvilangam P."/>
            <person name="Bhonagiri V."/>
            <person name="Nash W.E."/>
            <person name="Mardis E.R."/>
            <person name="Wilson R.K."/>
        </authorList>
    </citation>
    <scope>NUCLEOTIDE SEQUENCE [LARGE SCALE GENOMIC DNA]</scope>
    <source>
        <strain evidence="2">DSM 17135 / JCM 12973 / M2</strain>
    </source>
</reference>